<keyword evidence="3" id="KW-1185">Reference proteome</keyword>
<sequence length="776" mass="89227">MAMEYINVPSKIVNIMINSFRIAKLTVQINGKGDGFIVPTRGLRQGCPMSPYGFIIAMEMLSRSFTIAHNRGKLGGVKLAHTSPSLTHVVYADDLIILGNTNIEEITEIKRLMACFGSASGLEINPDKSKIWFARQCSDDQKSRFMSQIQASEATQEERYLGAILTNRNSAKKTGLALLDRMRSKLAGWKTHLLSHAGRLVLIKAVLTSIPVYSMTIEVIPKSIIKKMNSLIAKFFWGKIGQERYMSFIGWKKLCKPTEEGGLGIKDLEKFGEALFKKVVWSLMSDENKLWVKMCKAKYFPQLGFWRATGSNGGSPTWRQAIKLKEDFIKEIFWDIGDGENVPALSQPWYPGWSVAQQATIQERRMTVAQLFDVESDQWNTQQLQQLFTAQQVNTILISALKPRRVHGKIDRLIWNGSVSGKYSVREGYNMITRDGQQSDSVQGQIWKDFWKWKNVVPKIKLFMWRLLSHALPVSQNVHRRIDRVSPRCQRCEQENEFEVHAFFYCPGSRAVWFGSNVGFRVEELPLEINAAVRHIVQNMEEDDIRCFAYTLWELWKERNEAVINKKRFHPHKLLQQVRNWLMDQNVQIVQGSQKRAPQAYQYHRHGWQILIDASWDNTKASGTANLIYKGGNLVAMQIARHDLNDPFLAETIAMQEAINHILNHMQIQPHEQVQIFSDCFNLVQAVNEEDMQFVQSWRAQLSIQSIIQQVRDMGDKITVHHIAREAIGPAHELANWARRSQQNYQGPPNLIRWPSIQQARRLHTGFFQQVEEAPP</sequence>
<keyword evidence="2" id="KW-0808">Transferase</keyword>
<proteinExistence type="predicted"/>
<dbReference type="PANTHER" id="PTHR33116:SF78">
    <property type="entry name" value="OS12G0587133 PROTEIN"/>
    <property type="match status" value="1"/>
</dbReference>
<dbReference type="InterPro" id="IPR036397">
    <property type="entry name" value="RNaseH_sf"/>
</dbReference>
<dbReference type="Proteomes" id="UP001140206">
    <property type="component" value="Chromosome 3"/>
</dbReference>
<dbReference type="GO" id="GO:0003676">
    <property type="term" value="F:nucleic acid binding"/>
    <property type="evidence" value="ECO:0007669"/>
    <property type="project" value="InterPro"/>
</dbReference>
<evidence type="ECO:0000313" key="2">
    <source>
        <dbReference type="EMBL" id="KAJ4780371.1"/>
    </source>
</evidence>
<comment type="caution">
    <text evidence="2">The sequence shown here is derived from an EMBL/GenBank/DDBJ whole genome shotgun (WGS) entry which is preliminary data.</text>
</comment>
<gene>
    <name evidence="2" type="ORF">LUZ62_064628</name>
</gene>
<dbReference type="EMBL" id="JAMFTS010000003">
    <property type="protein sequence ID" value="KAJ4780371.1"/>
    <property type="molecule type" value="Genomic_DNA"/>
</dbReference>
<dbReference type="GO" id="GO:0003964">
    <property type="term" value="F:RNA-directed DNA polymerase activity"/>
    <property type="evidence" value="ECO:0007669"/>
    <property type="project" value="UniProtKB-KW"/>
</dbReference>
<keyword evidence="2" id="KW-0695">RNA-directed DNA polymerase</keyword>
<dbReference type="Pfam" id="PF13456">
    <property type="entry name" value="RVT_3"/>
    <property type="match status" value="1"/>
</dbReference>
<dbReference type="Pfam" id="PF00078">
    <property type="entry name" value="RVT_1"/>
    <property type="match status" value="1"/>
</dbReference>
<keyword evidence="2" id="KW-0548">Nucleotidyltransferase</keyword>
<dbReference type="InterPro" id="IPR000477">
    <property type="entry name" value="RT_dom"/>
</dbReference>
<dbReference type="InterPro" id="IPR043502">
    <property type="entry name" value="DNA/RNA_pol_sf"/>
</dbReference>
<name>A0AAV8EQ65_9POAL</name>
<feature type="domain" description="Reverse transcriptase" evidence="1">
    <location>
        <begin position="1"/>
        <end position="165"/>
    </location>
</feature>
<organism evidence="2 3">
    <name type="scientific">Rhynchospora pubera</name>
    <dbReference type="NCBI Taxonomy" id="906938"/>
    <lineage>
        <taxon>Eukaryota</taxon>
        <taxon>Viridiplantae</taxon>
        <taxon>Streptophyta</taxon>
        <taxon>Embryophyta</taxon>
        <taxon>Tracheophyta</taxon>
        <taxon>Spermatophyta</taxon>
        <taxon>Magnoliopsida</taxon>
        <taxon>Liliopsida</taxon>
        <taxon>Poales</taxon>
        <taxon>Cyperaceae</taxon>
        <taxon>Cyperoideae</taxon>
        <taxon>Rhynchosporeae</taxon>
        <taxon>Rhynchospora</taxon>
    </lineage>
</organism>
<accession>A0AAV8EQ65</accession>
<dbReference type="InterPro" id="IPR026960">
    <property type="entry name" value="RVT-Znf"/>
</dbReference>
<dbReference type="Pfam" id="PF13966">
    <property type="entry name" value="zf-RVT"/>
    <property type="match status" value="1"/>
</dbReference>
<dbReference type="CDD" id="cd06222">
    <property type="entry name" value="RNase_H_like"/>
    <property type="match status" value="1"/>
</dbReference>
<dbReference type="PROSITE" id="PS50878">
    <property type="entry name" value="RT_POL"/>
    <property type="match status" value="1"/>
</dbReference>
<dbReference type="AlphaFoldDB" id="A0AAV8EQ65"/>
<dbReference type="Gene3D" id="3.30.420.10">
    <property type="entry name" value="Ribonuclease H-like superfamily/Ribonuclease H"/>
    <property type="match status" value="1"/>
</dbReference>
<dbReference type="InterPro" id="IPR012337">
    <property type="entry name" value="RNaseH-like_sf"/>
</dbReference>
<dbReference type="InterPro" id="IPR044730">
    <property type="entry name" value="RNase_H-like_dom_plant"/>
</dbReference>
<reference evidence="2" key="1">
    <citation type="submission" date="2022-08" db="EMBL/GenBank/DDBJ databases">
        <authorList>
            <person name="Marques A."/>
        </authorList>
    </citation>
    <scope>NUCLEOTIDE SEQUENCE</scope>
    <source>
        <strain evidence="2">RhyPub2mFocal</strain>
        <tissue evidence="2">Leaves</tissue>
    </source>
</reference>
<dbReference type="PANTHER" id="PTHR33116">
    <property type="entry name" value="REVERSE TRANSCRIPTASE ZINC-BINDING DOMAIN-CONTAINING PROTEIN-RELATED-RELATED"/>
    <property type="match status" value="1"/>
</dbReference>
<dbReference type="InterPro" id="IPR002156">
    <property type="entry name" value="RNaseH_domain"/>
</dbReference>
<evidence type="ECO:0000259" key="1">
    <source>
        <dbReference type="PROSITE" id="PS50878"/>
    </source>
</evidence>
<evidence type="ECO:0000313" key="3">
    <source>
        <dbReference type="Proteomes" id="UP001140206"/>
    </source>
</evidence>
<dbReference type="SUPFAM" id="SSF56672">
    <property type="entry name" value="DNA/RNA polymerases"/>
    <property type="match status" value="1"/>
</dbReference>
<dbReference type="GO" id="GO:0004523">
    <property type="term" value="F:RNA-DNA hybrid ribonuclease activity"/>
    <property type="evidence" value="ECO:0007669"/>
    <property type="project" value="InterPro"/>
</dbReference>
<protein>
    <submittedName>
        <fullName evidence="2">RNA-directed DNA polymerase (Reverse transcriptase)-related family protein</fullName>
    </submittedName>
</protein>
<dbReference type="SUPFAM" id="SSF53098">
    <property type="entry name" value="Ribonuclease H-like"/>
    <property type="match status" value="1"/>
</dbReference>